<dbReference type="Proteomes" id="UP000006038">
    <property type="component" value="Chromosome 7"/>
</dbReference>
<reference evidence="2" key="1">
    <citation type="journal article" date="2013" name="Nat. Commun.">
        <title>Whole-genome sequencing of Oryza brachyantha reveals mechanisms underlying Oryza genome evolution.</title>
        <authorList>
            <person name="Chen J."/>
            <person name="Huang Q."/>
            <person name="Gao D."/>
            <person name="Wang J."/>
            <person name="Lang Y."/>
            <person name="Liu T."/>
            <person name="Li B."/>
            <person name="Bai Z."/>
            <person name="Luis Goicoechea J."/>
            <person name="Liang C."/>
            <person name="Chen C."/>
            <person name="Zhang W."/>
            <person name="Sun S."/>
            <person name="Liao Y."/>
            <person name="Zhang X."/>
            <person name="Yang L."/>
            <person name="Song C."/>
            <person name="Wang M."/>
            <person name="Shi J."/>
            <person name="Liu G."/>
            <person name="Liu J."/>
            <person name="Zhou H."/>
            <person name="Zhou W."/>
            <person name="Yu Q."/>
            <person name="An N."/>
            <person name="Chen Y."/>
            <person name="Cai Q."/>
            <person name="Wang B."/>
            <person name="Liu B."/>
            <person name="Min J."/>
            <person name="Huang Y."/>
            <person name="Wu H."/>
            <person name="Li Z."/>
            <person name="Zhang Y."/>
            <person name="Yin Y."/>
            <person name="Song W."/>
            <person name="Jiang J."/>
            <person name="Jackson S.A."/>
            <person name="Wing R.A."/>
            <person name="Wang J."/>
            <person name="Chen M."/>
        </authorList>
    </citation>
    <scope>NUCLEOTIDE SEQUENCE [LARGE SCALE GENOMIC DNA]</scope>
    <source>
        <strain evidence="2">cv. IRGC 101232</strain>
    </source>
</reference>
<accession>J3MKY3</accession>
<dbReference type="AlphaFoldDB" id="J3MKY3"/>
<evidence type="ECO:0000256" key="1">
    <source>
        <dbReference type="SAM" id="Coils"/>
    </source>
</evidence>
<evidence type="ECO:0000313" key="3">
    <source>
        <dbReference type="Proteomes" id="UP000006038"/>
    </source>
</evidence>
<protein>
    <submittedName>
        <fullName evidence="2">Uncharacterized protein</fullName>
    </submittedName>
</protein>
<dbReference type="HOGENOM" id="CLU_1247053_0_0_1"/>
<dbReference type="Gramene" id="OB07G20650.1">
    <property type="protein sequence ID" value="OB07G20650.1"/>
    <property type="gene ID" value="OB07G20650"/>
</dbReference>
<dbReference type="GeneID" id="107304623"/>
<feature type="coiled-coil region" evidence="1">
    <location>
        <begin position="81"/>
        <end position="108"/>
    </location>
</feature>
<evidence type="ECO:0000313" key="2">
    <source>
        <dbReference type="EnsemblPlants" id="OB07G20650.1"/>
    </source>
</evidence>
<dbReference type="KEGG" id="obr:107304623"/>
<proteinExistence type="predicted"/>
<organism evidence="2">
    <name type="scientific">Oryza brachyantha</name>
    <name type="common">malo sina</name>
    <dbReference type="NCBI Taxonomy" id="4533"/>
    <lineage>
        <taxon>Eukaryota</taxon>
        <taxon>Viridiplantae</taxon>
        <taxon>Streptophyta</taxon>
        <taxon>Embryophyta</taxon>
        <taxon>Tracheophyta</taxon>
        <taxon>Spermatophyta</taxon>
        <taxon>Magnoliopsida</taxon>
        <taxon>Liliopsida</taxon>
        <taxon>Poales</taxon>
        <taxon>Poaceae</taxon>
        <taxon>BOP clade</taxon>
        <taxon>Oryzoideae</taxon>
        <taxon>Oryzeae</taxon>
        <taxon>Oryzinae</taxon>
        <taxon>Oryza</taxon>
    </lineage>
</organism>
<dbReference type="OrthoDB" id="10386899at2759"/>
<sequence>MASSNRKRLRMLLVSSMESVDSVTESPHRVQLYVDPKAAVTDAISMNLRMRPGDRTMAFELHNPEVLRRKVEADAGLRGAIARVERSEEKLRTKIQRTERKILEVEANLNLDRDAIRARASNNRRSLPFQQVIYKSGEDIPEGEVAAPKRKLSKKARRESKTLDVLSQVAYWNANWFMLNEKKNAQEGFLAALLESKEAFLTRCLESRSNIGCGYTDYSFAY</sequence>
<keyword evidence="3" id="KW-1185">Reference proteome</keyword>
<reference evidence="2" key="2">
    <citation type="submission" date="2013-04" db="UniProtKB">
        <authorList>
            <consortium name="EnsemblPlants"/>
        </authorList>
    </citation>
    <scope>IDENTIFICATION</scope>
</reference>
<dbReference type="RefSeq" id="XP_015695055.1">
    <property type="nucleotide sequence ID" value="XM_015839569.1"/>
</dbReference>
<name>J3MKY3_ORYBR</name>
<keyword evidence="1" id="KW-0175">Coiled coil</keyword>
<dbReference type="EnsemblPlants" id="OB07G20650.1">
    <property type="protein sequence ID" value="OB07G20650.1"/>
    <property type="gene ID" value="OB07G20650"/>
</dbReference>
<gene>
    <name evidence="2" type="primary">LOC107304623</name>
</gene>